<dbReference type="InterPro" id="IPR041451">
    <property type="entry name" value="RecD2_SH13"/>
</dbReference>
<dbReference type="InterPro" id="IPR055446">
    <property type="entry name" value="RecD2_N_OB"/>
</dbReference>
<dbReference type="InterPro" id="IPR003593">
    <property type="entry name" value="AAA+_ATPase"/>
</dbReference>
<dbReference type="Pfam" id="PF23139">
    <property type="entry name" value="OB_YrrC"/>
    <property type="match status" value="1"/>
</dbReference>
<evidence type="ECO:0000313" key="7">
    <source>
        <dbReference type="Proteomes" id="UP000198625"/>
    </source>
</evidence>
<dbReference type="PANTHER" id="PTHR43788">
    <property type="entry name" value="DNA2/NAM7 HELICASE FAMILY MEMBER"/>
    <property type="match status" value="1"/>
</dbReference>
<name>A0A1H3S5Z6_9FIRM</name>
<keyword evidence="1 3" id="KW-0547">Nucleotide-binding</keyword>
<dbReference type="STRING" id="415015.SAMN05660462_02720"/>
<dbReference type="GO" id="GO:0006281">
    <property type="term" value="P:DNA repair"/>
    <property type="evidence" value="ECO:0007669"/>
    <property type="project" value="InterPro"/>
</dbReference>
<keyword evidence="3" id="KW-0378">Hydrolase</keyword>
<evidence type="ECO:0000313" key="6">
    <source>
        <dbReference type="EMBL" id="SDZ33025.1"/>
    </source>
</evidence>
<organism evidence="6 7">
    <name type="scientific">Proteiniborus ethanoligenes</name>
    <dbReference type="NCBI Taxonomy" id="415015"/>
    <lineage>
        <taxon>Bacteria</taxon>
        <taxon>Bacillati</taxon>
        <taxon>Bacillota</taxon>
        <taxon>Clostridia</taxon>
        <taxon>Eubacteriales</taxon>
        <taxon>Proteiniborus</taxon>
    </lineage>
</organism>
<dbReference type="GO" id="GO:0003677">
    <property type="term" value="F:DNA binding"/>
    <property type="evidence" value="ECO:0007669"/>
    <property type="project" value="UniProtKB-UniRule"/>
</dbReference>
<feature type="binding site" evidence="3">
    <location>
        <begin position="344"/>
        <end position="348"/>
    </location>
    <ligand>
        <name>ATP</name>
        <dbReference type="ChEBI" id="CHEBI:30616"/>
    </ligand>
</feature>
<dbReference type="HAMAP" id="MF_01488">
    <property type="entry name" value="RecD2"/>
    <property type="match status" value="1"/>
</dbReference>
<feature type="domain" description="Helix-hairpin-helix DNA-binding motif class 1" evidence="4">
    <location>
        <begin position="116"/>
        <end position="135"/>
    </location>
</feature>
<feature type="domain" description="Helix-hairpin-helix DNA-binding motif class 1" evidence="4">
    <location>
        <begin position="81"/>
        <end position="102"/>
    </location>
</feature>
<dbReference type="Pfam" id="PF14490">
    <property type="entry name" value="HHH_RecD2"/>
    <property type="match status" value="1"/>
</dbReference>
<accession>A0A1H3S5Z6</accession>
<dbReference type="InterPro" id="IPR027417">
    <property type="entry name" value="P-loop_NTPase"/>
</dbReference>
<sequence length="743" mass="83538">MVTLQGTIEEVIFHNESNGYTIAILETDDDVVTIVGYIPVVSIGETLKVQGEWTYHPNYGQQLKVDTYSTVVPSTLNGIIKYLSSGLIPGIGPKTAEKIAEKFGVDSLDILQYNPERLKEIPGIGEKKIEQISEAFIEQRELRDIMIFLQSYGIGPNYGIRIFKKYGNESVAKIKENPYRLSEDIVGIGFKMADKIAQSMGVDFRSPYRINAGIKFKLMDFAQDGHTYAPKELLIRLTAELLGVESELVDEGLTSLAFKQEIQLERLEEDEIYVYYMPFFYAETNVCKKLLEISMSEVKALDIDVEKEIASIEEEDNIVFAGKQKEAIRQAVENGILVITGGPGTGKTTTINSIIKLFEKKELSVSLAAPTGRAAKRMSEATGKEAKTIHRLLEYGFVDDELGMAFAKDEGTPIDADVVIIDEMSMVDILLMNNLLKAILPGTRLILVGDTDQLPSVGAGNVLRDIISSKIIKVVKLDEIFRQAEESMIVVNAHRINKGEAPYLNVKDKDFFLMTRITPESIADTIVELCLERLPRFNGYDPAKDIQVLTSMKKGETGVNALNERLQSALNPKHHLKAEKKSGDMLFRVGDKVMQIKNNYRTKWTMEEKDGSIQEGEGVFNGDFGFIKSIDNEESELIVLFDDNKEVVYSFNQLDELRLAYATTIHKSQGSEFPVVIIPVCWGPPMLLTRNLLYTGITRAKELVVLVGMEKYMHIMINNNRILKRYSGLDKRFQNVFNMMMRS</sequence>
<dbReference type="InterPro" id="IPR003583">
    <property type="entry name" value="Hlx-hairpin-Hlx_DNA-bd_motif"/>
</dbReference>
<protein>
    <recommendedName>
        <fullName evidence="3">ATP-dependent RecD2 DNA helicase</fullName>
        <ecNumber evidence="3">5.6.2.3</ecNumber>
    </recommendedName>
    <alternativeName>
        <fullName evidence="3">DNA 5'-3' helicase subunit RecD2</fullName>
    </alternativeName>
</protein>
<dbReference type="RefSeq" id="WP_091732412.1">
    <property type="nucleotide sequence ID" value="NZ_FNQE01000036.1"/>
</dbReference>
<dbReference type="InterPro" id="IPR010994">
    <property type="entry name" value="RuvA_2-like"/>
</dbReference>
<gene>
    <name evidence="3" type="primary">recD2</name>
    <name evidence="6" type="ORF">SAMN05660462_02720</name>
</gene>
<dbReference type="NCBIfam" id="TIGR01448">
    <property type="entry name" value="recD_rel"/>
    <property type="match status" value="1"/>
</dbReference>
<dbReference type="Gene3D" id="1.10.10.2220">
    <property type="match status" value="1"/>
</dbReference>
<reference evidence="6 7" key="1">
    <citation type="submission" date="2016-10" db="EMBL/GenBank/DDBJ databases">
        <authorList>
            <person name="de Groot N.N."/>
        </authorList>
    </citation>
    <scope>NUCLEOTIDE SEQUENCE [LARGE SCALE GENOMIC DNA]</scope>
    <source>
        <strain evidence="6 7">DSM 21650</strain>
    </source>
</reference>
<dbReference type="GO" id="GO:0017116">
    <property type="term" value="F:single-stranded DNA helicase activity"/>
    <property type="evidence" value="ECO:0007669"/>
    <property type="project" value="TreeGrafter"/>
</dbReference>
<evidence type="ECO:0000256" key="1">
    <source>
        <dbReference type="ARBA" id="ARBA00022741"/>
    </source>
</evidence>
<dbReference type="InterPro" id="IPR029493">
    <property type="entry name" value="RecD2-like_HHH"/>
</dbReference>
<dbReference type="SUPFAM" id="SSF47781">
    <property type="entry name" value="RuvA domain 2-like"/>
    <property type="match status" value="1"/>
</dbReference>
<proteinExistence type="inferred from homology"/>
<comment type="function">
    <text evidence="3">DNA-dependent ATPase and ATP-dependent 5'-3' DNA helicase. Has no activity on blunt DNA or DNA with 3'-overhangs, requires at least 10 bases of 5'-ssDNA for helicase activity.</text>
</comment>
<dbReference type="SMART" id="SM00278">
    <property type="entry name" value="HhH1"/>
    <property type="match status" value="2"/>
</dbReference>
<dbReference type="GO" id="GO:0043139">
    <property type="term" value="F:5'-3' DNA helicase activity"/>
    <property type="evidence" value="ECO:0007669"/>
    <property type="project" value="UniProtKB-UniRule"/>
</dbReference>
<dbReference type="AlphaFoldDB" id="A0A1H3S5Z6"/>
<keyword evidence="3" id="KW-0238">DNA-binding</keyword>
<dbReference type="EMBL" id="FNQE01000036">
    <property type="protein sequence ID" value="SDZ33025.1"/>
    <property type="molecule type" value="Genomic_DNA"/>
</dbReference>
<dbReference type="EC" id="5.6.2.3" evidence="3"/>
<evidence type="ECO:0000259" key="5">
    <source>
        <dbReference type="SMART" id="SM00382"/>
    </source>
</evidence>
<evidence type="ECO:0000256" key="3">
    <source>
        <dbReference type="HAMAP-Rule" id="MF_01488"/>
    </source>
</evidence>
<dbReference type="GO" id="GO:0005524">
    <property type="term" value="F:ATP binding"/>
    <property type="evidence" value="ECO:0007669"/>
    <property type="project" value="UniProtKB-UniRule"/>
</dbReference>
<dbReference type="Gene3D" id="3.40.50.300">
    <property type="entry name" value="P-loop containing nucleotide triphosphate hydrolases"/>
    <property type="match status" value="2"/>
</dbReference>
<feature type="domain" description="AAA+ ATPase" evidence="5">
    <location>
        <begin position="333"/>
        <end position="478"/>
    </location>
</feature>
<dbReference type="Pfam" id="PF13245">
    <property type="entry name" value="AAA_19"/>
    <property type="match status" value="1"/>
</dbReference>
<dbReference type="SUPFAM" id="SSF52540">
    <property type="entry name" value="P-loop containing nucleoside triphosphate hydrolases"/>
    <property type="match status" value="2"/>
</dbReference>
<dbReference type="Pfam" id="PF14520">
    <property type="entry name" value="HHH_5"/>
    <property type="match status" value="1"/>
</dbReference>
<dbReference type="GO" id="GO:0016887">
    <property type="term" value="F:ATP hydrolysis activity"/>
    <property type="evidence" value="ECO:0007669"/>
    <property type="project" value="RHEA"/>
</dbReference>
<keyword evidence="3" id="KW-0413">Isomerase</keyword>
<dbReference type="OrthoDB" id="9803432at2"/>
<evidence type="ECO:0000256" key="2">
    <source>
        <dbReference type="ARBA" id="ARBA00022840"/>
    </source>
</evidence>
<dbReference type="Gene3D" id="1.10.150.20">
    <property type="entry name" value="5' to 3' exonuclease, C-terminal subdomain"/>
    <property type="match status" value="1"/>
</dbReference>
<dbReference type="PANTHER" id="PTHR43788:SF6">
    <property type="entry name" value="DNA HELICASE B"/>
    <property type="match status" value="1"/>
</dbReference>
<evidence type="ECO:0000259" key="4">
    <source>
        <dbReference type="SMART" id="SM00278"/>
    </source>
</evidence>
<dbReference type="CDD" id="cd17933">
    <property type="entry name" value="DEXSc_RecD-like"/>
    <property type="match status" value="1"/>
</dbReference>
<keyword evidence="2 3" id="KW-0067">ATP-binding</keyword>
<dbReference type="Pfam" id="PF13538">
    <property type="entry name" value="UvrD_C_2"/>
    <property type="match status" value="1"/>
</dbReference>
<dbReference type="GO" id="GO:0006310">
    <property type="term" value="P:DNA recombination"/>
    <property type="evidence" value="ECO:0007669"/>
    <property type="project" value="InterPro"/>
</dbReference>
<dbReference type="GO" id="GO:0009338">
    <property type="term" value="C:exodeoxyribonuclease V complex"/>
    <property type="evidence" value="ECO:0007669"/>
    <property type="project" value="TreeGrafter"/>
</dbReference>
<dbReference type="InterPro" id="IPR050534">
    <property type="entry name" value="Coronavir_polyprotein_1ab"/>
</dbReference>
<keyword evidence="7" id="KW-1185">Reference proteome</keyword>
<dbReference type="SMART" id="SM00382">
    <property type="entry name" value="AAA"/>
    <property type="match status" value="1"/>
</dbReference>
<comment type="catalytic activity">
    <reaction evidence="3">
        <text>ATP + H2O = ADP + phosphate + H(+)</text>
        <dbReference type="Rhea" id="RHEA:13065"/>
        <dbReference type="ChEBI" id="CHEBI:15377"/>
        <dbReference type="ChEBI" id="CHEBI:15378"/>
        <dbReference type="ChEBI" id="CHEBI:30616"/>
        <dbReference type="ChEBI" id="CHEBI:43474"/>
        <dbReference type="ChEBI" id="CHEBI:456216"/>
        <dbReference type="EC" id="5.6.2.3"/>
    </reaction>
</comment>
<comment type="similarity">
    <text evidence="3">Belongs to the RecD family. RecD2 subfamily.</text>
</comment>
<dbReference type="Pfam" id="PF18335">
    <property type="entry name" value="SH3_13"/>
    <property type="match status" value="1"/>
</dbReference>
<dbReference type="InterPro" id="IPR027785">
    <property type="entry name" value="UvrD-like_helicase_C"/>
</dbReference>
<dbReference type="Gene3D" id="2.30.30.940">
    <property type="match status" value="1"/>
</dbReference>
<dbReference type="CDD" id="cd18809">
    <property type="entry name" value="SF1_C_RecD"/>
    <property type="match status" value="1"/>
</dbReference>
<dbReference type="Proteomes" id="UP000198625">
    <property type="component" value="Unassembled WGS sequence"/>
</dbReference>
<keyword evidence="3 6" id="KW-0347">Helicase</keyword>
<dbReference type="InterPro" id="IPR006345">
    <property type="entry name" value="RecD2"/>
</dbReference>